<feature type="transmembrane region" description="Helical" evidence="6">
    <location>
        <begin position="88"/>
        <end position="110"/>
    </location>
</feature>
<evidence type="ECO:0000256" key="1">
    <source>
        <dbReference type="ARBA" id="ARBA00004651"/>
    </source>
</evidence>
<dbReference type="Pfam" id="PF02653">
    <property type="entry name" value="BPD_transp_2"/>
    <property type="match status" value="1"/>
</dbReference>
<evidence type="ECO:0000256" key="2">
    <source>
        <dbReference type="ARBA" id="ARBA00022475"/>
    </source>
</evidence>
<dbReference type="RefSeq" id="WP_047894889.1">
    <property type="nucleotide sequence ID" value="NZ_AEJF01000148.1"/>
</dbReference>
<accession>A0A0J1CS47</accession>
<comment type="caution">
    <text evidence="7">The sequence shown here is derived from an EMBL/GenBank/DDBJ whole genome shotgun (WGS) entry which is preliminary data.</text>
</comment>
<dbReference type="PATRIC" id="fig|908627.4.peg.5601"/>
<gene>
    <name evidence="7" type="ORF">EOS_25110</name>
</gene>
<dbReference type="PANTHER" id="PTHR30482">
    <property type="entry name" value="HIGH-AFFINITY BRANCHED-CHAIN AMINO ACID TRANSPORT SYSTEM PERMEASE"/>
    <property type="match status" value="1"/>
</dbReference>
<organism evidence="7 8">
    <name type="scientific">Caballeronia mineralivorans PML1(12)</name>
    <dbReference type="NCBI Taxonomy" id="908627"/>
    <lineage>
        <taxon>Bacteria</taxon>
        <taxon>Pseudomonadati</taxon>
        <taxon>Pseudomonadota</taxon>
        <taxon>Betaproteobacteria</taxon>
        <taxon>Burkholderiales</taxon>
        <taxon>Burkholderiaceae</taxon>
        <taxon>Caballeronia</taxon>
    </lineage>
</organism>
<dbReference type="PANTHER" id="PTHR30482:SF17">
    <property type="entry name" value="ABC TRANSPORTER ATP-BINDING PROTEIN"/>
    <property type="match status" value="1"/>
</dbReference>
<name>A0A0J1CS47_9BURK</name>
<evidence type="ECO:0000256" key="6">
    <source>
        <dbReference type="SAM" id="Phobius"/>
    </source>
</evidence>
<dbReference type="GO" id="GO:0005886">
    <property type="term" value="C:plasma membrane"/>
    <property type="evidence" value="ECO:0007669"/>
    <property type="project" value="UniProtKB-SubCell"/>
</dbReference>
<feature type="transmembrane region" description="Helical" evidence="6">
    <location>
        <begin position="116"/>
        <end position="133"/>
    </location>
</feature>
<dbReference type="CDD" id="cd06581">
    <property type="entry name" value="TM_PBP1_LivM_like"/>
    <property type="match status" value="1"/>
</dbReference>
<feature type="transmembrane region" description="Helical" evidence="6">
    <location>
        <begin position="255"/>
        <end position="280"/>
    </location>
</feature>
<evidence type="ECO:0000256" key="5">
    <source>
        <dbReference type="ARBA" id="ARBA00023136"/>
    </source>
</evidence>
<feature type="transmembrane region" description="Helical" evidence="6">
    <location>
        <begin position="47"/>
        <end position="76"/>
    </location>
</feature>
<feature type="transmembrane region" description="Helical" evidence="6">
    <location>
        <begin position="169"/>
        <end position="188"/>
    </location>
</feature>
<dbReference type="InterPro" id="IPR043428">
    <property type="entry name" value="LivM-like"/>
</dbReference>
<keyword evidence="8" id="KW-1185">Reference proteome</keyword>
<comment type="subcellular location">
    <subcellularLocation>
        <location evidence="1">Cell membrane</location>
        <topology evidence="1">Multi-pass membrane protein</topology>
    </subcellularLocation>
</comment>
<feature type="transmembrane region" description="Helical" evidence="6">
    <location>
        <begin position="209"/>
        <end position="235"/>
    </location>
</feature>
<dbReference type="InterPro" id="IPR001851">
    <property type="entry name" value="ABC_transp_permease"/>
</dbReference>
<evidence type="ECO:0000313" key="7">
    <source>
        <dbReference type="EMBL" id="KLU23437.1"/>
    </source>
</evidence>
<keyword evidence="2" id="KW-1003">Cell membrane</keyword>
<evidence type="ECO:0000256" key="4">
    <source>
        <dbReference type="ARBA" id="ARBA00022989"/>
    </source>
</evidence>
<keyword evidence="5 6" id="KW-0472">Membrane</keyword>
<keyword evidence="3 6" id="KW-0812">Transmembrane</keyword>
<feature type="transmembrane region" description="Helical" evidence="6">
    <location>
        <begin position="292"/>
        <end position="320"/>
    </location>
</feature>
<dbReference type="GO" id="GO:0015658">
    <property type="term" value="F:branched-chain amino acid transmembrane transporter activity"/>
    <property type="evidence" value="ECO:0007669"/>
    <property type="project" value="InterPro"/>
</dbReference>
<dbReference type="EMBL" id="AEJF01000148">
    <property type="protein sequence ID" value="KLU23437.1"/>
    <property type="molecule type" value="Genomic_DNA"/>
</dbReference>
<evidence type="ECO:0000256" key="3">
    <source>
        <dbReference type="ARBA" id="ARBA00022692"/>
    </source>
</evidence>
<dbReference type="OrthoDB" id="3460090at2"/>
<sequence>MTFFTRRCAWTASGWTLFLLALAAAPAMLDGGFELELLSKVMIMSIFAASLQLLVGCTGLVSLGHAAFFGVGAYATALVAPQAGAANLVATLAFAGGVAMLFAVVIGLLVLRTRGIYFIMVTLAFAQMLYYVVHDGKGFGGSDGTYLYFKPVVGMFGKTWIDLADGRAFYWSVLAVLVFTLGVLWVVMRSRFGHALAGIRHNEQRMTASGYPVFVYKLASFAIGGALAGIAGSLYAFQYGFVNPELFSWHQSGNVLLMVILGGPGFGGAIAGALVFVLLSDWLSELTKHWQLIFGLLIIVSVAALPLGLTGGVAACHAAIERLCVRRRGVPVKAAPKEERAL</sequence>
<dbReference type="AlphaFoldDB" id="A0A0J1CS47"/>
<proteinExistence type="predicted"/>
<dbReference type="Proteomes" id="UP000035963">
    <property type="component" value="Unassembled WGS sequence"/>
</dbReference>
<keyword evidence="4 6" id="KW-1133">Transmembrane helix</keyword>
<reference evidence="7 8" key="1">
    <citation type="journal article" date="2015" name="Genome Announc.">
        <title>Draft Genome Sequence of Burkholderia sp. Strain PML1(12), an Ectomycorrhizosphere-Inhabiting Bacterium with Effective Mineral-Weathering Ability.</title>
        <authorList>
            <person name="Uroz S."/>
            <person name="Oger P."/>
        </authorList>
    </citation>
    <scope>NUCLEOTIDE SEQUENCE [LARGE SCALE GENOMIC DNA]</scope>
    <source>
        <strain evidence="8">PML1(12)</strain>
    </source>
</reference>
<protein>
    <submittedName>
        <fullName evidence="7">ABC transporter permease</fullName>
    </submittedName>
</protein>
<evidence type="ECO:0000313" key="8">
    <source>
        <dbReference type="Proteomes" id="UP000035963"/>
    </source>
</evidence>